<accession>A0A6F9DXB9</accession>
<comment type="function">
    <text evidence="1">Deposition-and-exchange histone chaperone specific for H2AZ1, specifically chaperones H2AZ1 and deposits it into nucleosomes. As component of the SRCAP complex, mediates the ATP-dependent exchange of histone H2AZ1/H2B dimers for nucleosomal H2A/H2B, leading to transcriptional regulation of selected genes by chromatin remodeling.</text>
</comment>
<dbReference type="AlphaFoldDB" id="A0A6F9DXB9"/>
<name>A0A6F9DXB9_9ASCI</name>
<evidence type="ECO:0000259" key="6">
    <source>
        <dbReference type="SMART" id="SM00993"/>
    </source>
</evidence>
<protein>
    <recommendedName>
        <fullName evidence="3">Vacuolar protein sorting-associated protein 72 homolog</fullName>
    </recommendedName>
    <alternativeName>
        <fullName evidence="4">Transcription factor-like 1</fullName>
    </alternativeName>
</protein>
<evidence type="ECO:0000313" key="7">
    <source>
        <dbReference type="EMBL" id="CAB3267650.1"/>
    </source>
</evidence>
<evidence type="ECO:0000256" key="1">
    <source>
        <dbReference type="ARBA" id="ARBA00002050"/>
    </source>
</evidence>
<dbReference type="PANTHER" id="PTHR13275">
    <property type="entry name" value="YL-1 PROTEIN TRANSCRIPTION FACTOR-LIKE 1"/>
    <property type="match status" value="1"/>
</dbReference>
<dbReference type="GO" id="GO:0005634">
    <property type="term" value="C:nucleus"/>
    <property type="evidence" value="ECO:0007669"/>
    <property type="project" value="TreeGrafter"/>
</dbReference>
<proteinExistence type="evidence at transcript level"/>
<feature type="region of interest" description="Disordered" evidence="5">
    <location>
        <begin position="1"/>
        <end position="183"/>
    </location>
</feature>
<feature type="compositionally biased region" description="Polar residues" evidence="5">
    <location>
        <begin position="143"/>
        <end position="152"/>
    </location>
</feature>
<dbReference type="EMBL" id="LR791788">
    <property type="protein sequence ID" value="CAB3267650.1"/>
    <property type="molecule type" value="mRNA"/>
</dbReference>
<dbReference type="Pfam" id="PF08265">
    <property type="entry name" value="YL1_C"/>
    <property type="match status" value="1"/>
</dbReference>
<feature type="compositionally biased region" description="Basic and acidic residues" evidence="5">
    <location>
        <begin position="113"/>
        <end position="137"/>
    </location>
</feature>
<sequence length="333" mass="38322">MASQREPRHNAGNRMNKVMEGEADEDDFYKTTYGGFMEEEEDNDFDSGQEDSADEVDSDFDRSEVEDEPISDEENGDKPKRRKKGVVTKAYKEPSTVVKKPVKKSEQSVPKHSKPETEDQAKSPEKNRKIDDQDGPMRKSSRRSTATNSLLTSIRRKEQEEKHKKKRESGRKPPVGIRRLTQEELLAEAEKTEKKNLKSLENYQRLEANRKKTMAKKRTFDGPTVKYISTTMTVAPNTNNVDVEKVDSPLTNPDAKNKTSQNFVVFSHDAIFHDTFKWKRSRPRPKPFCVVTNKPARFIDPLTKIPYYDLAAFKKIREAYSLTITELKDGPTR</sequence>
<evidence type="ECO:0000256" key="5">
    <source>
        <dbReference type="SAM" id="MobiDB-lite"/>
    </source>
</evidence>
<dbReference type="InterPro" id="IPR013272">
    <property type="entry name" value="Vps72/YL1_C"/>
</dbReference>
<reference evidence="7" key="1">
    <citation type="submission" date="2020-04" db="EMBL/GenBank/DDBJ databases">
        <authorList>
            <person name="Neveu A P."/>
        </authorList>
    </citation>
    <scope>NUCLEOTIDE SEQUENCE</scope>
    <source>
        <tissue evidence="7">Whole embryo</tissue>
    </source>
</reference>
<dbReference type="InterPro" id="IPR046757">
    <property type="entry name" value="YL1_N"/>
</dbReference>
<gene>
    <name evidence="7" type="primary">Vps72</name>
</gene>
<organism evidence="7">
    <name type="scientific">Phallusia mammillata</name>
    <dbReference type="NCBI Taxonomy" id="59560"/>
    <lineage>
        <taxon>Eukaryota</taxon>
        <taxon>Metazoa</taxon>
        <taxon>Chordata</taxon>
        <taxon>Tunicata</taxon>
        <taxon>Ascidiacea</taxon>
        <taxon>Phlebobranchia</taxon>
        <taxon>Ascidiidae</taxon>
        <taxon>Phallusia</taxon>
    </lineage>
</organism>
<dbReference type="SMART" id="SM00993">
    <property type="entry name" value="YL1_C"/>
    <property type="match status" value="1"/>
</dbReference>
<comment type="similarity">
    <text evidence="2">Belongs to the VPS72/YL1 family.</text>
</comment>
<feature type="compositionally biased region" description="Acidic residues" evidence="5">
    <location>
        <begin position="37"/>
        <end position="75"/>
    </location>
</feature>
<feature type="domain" description="Vps72/YL1 C-terminal" evidence="6">
    <location>
        <begin position="287"/>
        <end position="316"/>
    </location>
</feature>
<evidence type="ECO:0000256" key="3">
    <source>
        <dbReference type="ARBA" id="ARBA00020000"/>
    </source>
</evidence>
<evidence type="ECO:0000256" key="4">
    <source>
        <dbReference type="ARBA" id="ARBA00032814"/>
    </source>
</evidence>
<evidence type="ECO:0000256" key="2">
    <source>
        <dbReference type="ARBA" id="ARBA00006832"/>
    </source>
</evidence>
<dbReference type="PANTHER" id="PTHR13275:SF4">
    <property type="entry name" value="VACUOLAR PROTEIN SORTING-ASSOCIATED PROTEIN 72 HOMOLOG"/>
    <property type="match status" value="1"/>
</dbReference>
<dbReference type="Pfam" id="PF05764">
    <property type="entry name" value="YL1"/>
    <property type="match status" value="1"/>
</dbReference>